<sequence>MASEKKRFAGGMIGRRLTSFLKRSPPSQVSSSAEAVEEGNAKTWGRRVASAALICLTGGIALSALDDLAIFYGCSSKALEKANTNQTVLGAIGEPVVRGPWYSASLAVAHRRKSVSCTFPVSGPQGTGIFQLKAVRNDDDTRFSLFRPRSWEILIMEALLHVPANEEKNQTFRINLSDSFPPSACKTCTTCPPQESEVPEKK</sequence>
<organism evidence="1 2">
    <name type="scientific">Escallonia herrerae</name>
    <dbReference type="NCBI Taxonomy" id="1293975"/>
    <lineage>
        <taxon>Eukaryota</taxon>
        <taxon>Viridiplantae</taxon>
        <taxon>Streptophyta</taxon>
        <taxon>Embryophyta</taxon>
        <taxon>Tracheophyta</taxon>
        <taxon>Spermatophyta</taxon>
        <taxon>Magnoliopsida</taxon>
        <taxon>eudicotyledons</taxon>
        <taxon>Gunneridae</taxon>
        <taxon>Pentapetalae</taxon>
        <taxon>asterids</taxon>
        <taxon>campanulids</taxon>
        <taxon>Escalloniales</taxon>
        <taxon>Escalloniaceae</taxon>
        <taxon>Escallonia</taxon>
    </lineage>
</organism>
<dbReference type="EMBL" id="JAVXUP010003139">
    <property type="protein sequence ID" value="KAK2999912.1"/>
    <property type="molecule type" value="Genomic_DNA"/>
</dbReference>
<evidence type="ECO:0000313" key="1">
    <source>
        <dbReference type="EMBL" id="KAK2999912.1"/>
    </source>
</evidence>
<keyword evidence="2" id="KW-1185">Reference proteome</keyword>
<evidence type="ECO:0000313" key="2">
    <source>
        <dbReference type="Proteomes" id="UP001188597"/>
    </source>
</evidence>
<proteinExistence type="predicted"/>
<dbReference type="PANTHER" id="PTHR35114:SF1">
    <property type="entry name" value="CYTOCHROME OXIDASE COMPLEX ASSEMBLY PROTEIN"/>
    <property type="match status" value="1"/>
</dbReference>
<evidence type="ECO:0008006" key="3">
    <source>
        <dbReference type="Google" id="ProtNLM"/>
    </source>
</evidence>
<dbReference type="Pfam" id="PF08695">
    <property type="entry name" value="Coa1"/>
    <property type="match status" value="1"/>
</dbReference>
<dbReference type="InterPro" id="IPR014807">
    <property type="entry name" value="Coa1"/>
</dbReference>
<accession>A0AA89AF23</accession>
<comment type="caution">
    <text evidence="1">The sequence shown here is derived from an EMBL/GenBank/DDBJ whole genome shotgun (WGS) entry which is preliminary data.</text>
</comment>
<reference evidence="1" key="1">
    <citation type="submission" date="2022-12" db="EMBL/GenBank/DDBJ databases">
        <title>Draft genome assemblies for two species of Escallonia (Escalloniales).</title>
        <authorList>
            <person name="Chanderbali A."/>
            <person name="Dervinis C."/>
            <person name="Anghel I."/>
            <person name="Soltis D."/>
            <person name="Soltis P."/>
            <person name="Zapata F."/>
        </authorList>
    </citation>
    <scope>NUCLEOTIDE SEQUENCE</scope>
    <source>
        <strain evidence="1">UCBG64.0493</strain>
        <tissue evidence="1">Leaf</tissue>
    </source>
</reference>
<dbReference type="AlphaFoldDB" id="A0AA89AF23"/>
<gene>
    <name evidence="1" type="ORF">RJ639_022839</name>
</gene>
<dbReference type="Proteomes" id="UP001188597">
    <property type="component" value="Unassembled WGS sequence"/>
</dbReference>
<dbReference type="PANTHER" id="PTHR35114">
    <property type="entry name" value="CYTOCHROME OXIDASE COMPLEX ASSEMBLY PROTEIN"/>
    <property type="match status" value="1"/>
</dbReference>
<protein>
    <recommendedName>
        <fullName evidence="3">Cytochrome oxidase complex assembly protein 1</fullName>
    </recommendedName>
</protein>
<name>A0AA89AF23_9ASTE</name>